<organism evidence="1 2">
    <name type="scientific">Acanthisitta chloris</name>
    <name type="common">rifleman</name>
    <dbReference type="NCBI Taxonomy" id="57068"/>
    <lineage>
        <taxon>Eukaryota</taxon>
        <taxon>Metazoa</taxon>
        <taxon>Chordata</taxon>
        <taxon>Craniata</taxon>
        <taxon>Vertebrata</taxon>
        <taxon>Euteleostomi</taxon>
        <taxon>Archelosauria</taxon>
        <taxon>Archosauria</taxon>
        <taxon>Dinosauria</taxon>
        <taxon>Saurischia</taxon>
        <taxon>Theropoda</taxon>
        <taxon>Coelurosauria</taxon>
        <taxon>Aves</taxon>
        <taxon>Neognathae</taxon>
        <taxon>Neoaves</taxon>
        <taxon>Telluraves</taxon>
        <taxon>Australaves</taxon>
        <taxon>Passeriformes</taxon>
        <taxon>Acanthisittidae</taxon>
        <taxon>Acanthisitta</taxon>
    </lineage>
</organism>
<feature type="non-terminal residue" evidence="1">
    <location>
        <position position="40"/>
    </location>
</feature>
<accession>A0A091MJ47</accession>
<sequence length="40" mass="4462">ATIDFLLLAAHGCGCEDFERVCCMNLSDHSKSILQHLQEL</sequence>
<keyword evidence="2" id="KW-1185">Reference proteome</keyword>
<evidence type="ECO:0000313" key="1">
    <source>
        <dbReference type="EMBL" id="KFP75313.1"/>
    </source>
</evidence>
<gene>
    <name evidence="1" type="ORF">N310_07734</name>
</gene>
<protein>
    <submittedName>
        <fullName evidence="1">Uncharacterized protein</fullName>
    </submittedName>
</protein>
<proteinExistence type="predicted"/>
<dbReference type="Gene3D" id="1.10.287.210">
    <property type="match status" value="1"/>
</dbReference>
<dbReference type="AlphaFoldDB" id="A0A091MJ47"/>
<reference evidence="1 2" key="1">
    <citation type="submission" date="2014-04" db="EMBL/GenBank/DDBJ databases">
        <title>Genome evolution of avian class.</title>
        <authorList>
            <person name="Zhang G."/>
            <person name="Li C."/>
        </authorList>
    </citation>
    <scope>NUCLEOTIDE SEQUENCE [LARGE SCALE GENOMIC DNA]</scope>
    <source>
        <strain evidence="1">BGI_N310</strain>
    </source>
</reference>
<dbReference type="SUPFAM" id="SSF58069">
    <property type="entry name" value="Virus ectodomain"/>
    <property type="match status" value="1"/>
</dbReference>
<name>A0A091MJ47_9PASS</name>
<evidence type="ECO:0000313" key="2">
    <source>
        <dbReference type="Proteomes" id="UP000053537"/>
    </source>
</evidence>
<feature type="non-terminal residue" evidence="1">
    <location>
        <position position="1"/>
    </location>
</feature>
<dbReference type="Proteomes" id="UP000053537">
    <property type="component" value="Unassembled WGS sequence"/>
</dbReference>
<dbReference type="EMBL" id="KK829425">
    <property type="protein sequence ID" value="KFP75313.1"/>
    <property type="molecule type" value="Genomic_DNA"/>
</dbReference>